<accession>A0A090VU58</accession>
<organism evidence="2 3">
    <name type="scientific">Jejuia pallidilutea</name>
    <dbReference type="NCBI Taxonomy" id="504487"/>
    <lineage>
        <taxon>Bacteria</taxon>
        <taxon>Pseudomonadati</taxon>
        <taxon>Bacteroidota</taxon>
        <taxon>Flavobacteriia</taxon>
        <taxon>Flavobacteriales</taxon>
        <taxon>Flavobacteriaceae</taxon>
        <taxon>Jejuia</taxon>
    </lineage>
</organism>
<dbReference type="STRING" id="504487.JCM19538_237"/>
<dbReference type="AlphaFoldDB" id="A0A090VU58"/>
<comment type="caution">
    <text evidence="2">The sequence shown here is derived from an EMBL/GenBank/DDBJ whole genome shotgun (WGS) entry which is preliminary data.</text>
</comment>
<protein>
    <recommendedName>
        <fullName evidence="4">Type II toxin-antitoxin system RelE/ParE family toxin</fullName>
    </recommendedName>
</protein>
<keyword evidence="1" id="KW-1277">Toxin-antitoxin system</keyword>
<evidence type="ECO:0000256" key="1">
    <source>
        <dbReference type="ARBA" id="ARBA00022649"/>
    </source>
</evidence>
<name>A0A090VU58_9FLAO</name>
<sequence>MDDLIKQLKRILSMPELFQVRYKKVRIVSLEYFNYSIHYTVFRNEIIVLRILNQNQDF</sequence>
<gene>
    <name evidence="2" type="ORF">JCM19301_1358</name>
</gene>
<dbReference type="Proteomes" id="UP000029641">
    <property type="component" value="Unassembled WGS sequence"/>
</dbReference>
<dbReference type="EMBL" id="BBNR01000006">
    <property type="protein sequence ID" value="GAL66814.1"/>
    <property type="molecule type" value="Genomic_DNA"/>
</dbReference>
<evidence type="ECO:0008006" key="4">
    <source>
        <dbReference type="Google" id="ProtNLM"/>
    </source>
</evidence>
<dbReference type="InterPro" id="IPR035093">
    <property type="entry name" value="RelE/ParE_toxin_dom_sf"/>
</dbReference>
<evidence type="ECO:0000313" key="2">
    <source>
        <dbReference type="EMBL" id="GAL66814.1"/>
    </source>
</evidence>
<reference evidence="2 3" key="1">
    <citation type="journal article" date="2014" name="Genome Announc.">
        <title>Draft Genome Sequence of Marine Flavobacterium Jejuia pallidilutea Strain 11shimoA1 and Pigmentation Mutants.</title>
        <authorList>
            <person name="Takatani N."/>
            <person name="Nakanishi M."/>
            <person name="Meirelles P."/>
            <person name="Mino S."/>
            <person name="Suda W."/>
            <person name="Oshima K."/>
            <person name="Hattori M."/>
            <person name="Ohkuma M."/>
            <person name="Hosokawa M."/>
            <person name="Miyashita K."/>
            <person name="Thompson F.L."/>
            <person name="Niwa A."/>
            <person name="Sawabe T."/>
            <person name="Sawabe T."/>
        </authorList>
    </citation>
    <scope>NUCLEOTIDE SEQUENCE [LARGE SCALE GENOMIC DNA]</scope>
    <source>
        <strain evidence="2 3">JCM 19301</strain>
    </source>
</reference>
<dbReference type="InterPro" id="IPR007712">
    <property type="entry name" value="RelE/ParE_toxin"/>
</dbReference>
<dbReference type="Gene3D" id="3.30.2310.20">
    <property type="entry name" value="RelE-like"/>
    <property type="match status" value="1"/>
</dbReference>
<proteinExistence type="predicted"/>
<dbReference type="Pfam" id="PF05016">
    <property type="entry name" value="ParE_toxin"/>
    <property type="match status" value="1"/>
</dbReference>
<evidence type="ECO:0000313" key="3">
    <source>
        <dbReference type="Proteomes" id="UP000029641"/>
    </source>
</evidence>